<dbReference type="CDD" id="cd05656">
    <property type="entry name" value="M42_Frv"/>
    <property type="match status" value="1"/>
</dbReference>
<dbReference type="InterPro" id="IPR051464">
    <property type="entry name" value="Peptidase_M42_aminopept"/>
</dbReference>
<evidence type="ECO:0000256" key="2">
    <source>
        <dbReference type="ARBA" id="ARBA00022438"/>
    </source>
</evidence>
<dbReference type="GO" id="GO:0004177">
    <property type="term" value="F:aminopeptidase activity"/>
    <property type="evidence" value="ECO:0007669"/>
    <property type="project" value="UniProtKB-KW"/>
</dbReference>
<organism evidence="6">
    <name type="scientific">marine sediment metagenome</name>
    <dbReference type="NCBI Taxonomy" id="412755"/>
    <lineage>
        <taxon>unclassified sequences</taxon>
        <taxon>metagenomes</taxon>
        <taxon>ecological metagenomes</taxon>
    </lineage>
</organism>
<dbReference type="Pfam" id="PF05343">
    <property type="entry name" value="Peptidase_M42"/>
    <property type="match status" value="1"/>
</dbReference>
<dbReference type="AlphaFoldDB" id="X1ATI7"/>
<dbReference type="PIRSF" id="PIRSF001123">
    <property type="entry name" value="PepA_GA"/>
    <property type="match status" value="1"/>
</dbReference>
<dbReference type="GO" id="GO:0006508">
    <property type="term" value="P:proteolysis"/>
    <property type="evidence" value="ECO:0007669"/>
    <property type="project" value="UniProtKB-KW"/>
</dbReference>
<evidence type="ECO:0000256" key="1">
    <source>
        <dbReference type="ARBA" id="ARBA00006272"/>
    </source>
</evidence>
<dbReference type="InterPro" id="IPR008007">
    <property type="entry name" value="Peptidase_M42"/>
</dbReference>
<proteinExistence type="inferred from homology"/>
<dbReference type="InterPro" id="IPR023367">
    <property type="entry name" value="Peptidase_M42_dom2"/>
</dbReference>
<dbReference type="PANTHER" id="PTHR32481">
    <property type="entry name" value="AMINOPEPTIDASE"/>
    <property type="match status" value="1"/>
</dbReference>
<keyword evidence="3" id="KW-0645">Protease</keyword>
<accession>X1ATI7</accession>
<dbReference type="SUPFAM" id="SSF53187">
    <property type="entry name" value="Zn-dependent exopeptidases"/>
    <property type="match status" value="1"/>
</dbReference>
<dbReference type="Gene3D" id="3.40.630.10">
    <property type="entry name" value="Zn peptidases"/>
    <property type="match status" value="1"/>
</dbReference>
<sequence>MGLLEKLCKAPGISGFEDEIQKIMKEEFEISCDKVEIDNFGNVIGEKGKGKKKIMLVAHMDEIGLMVKYIDKNGFLYFIKIGSIDDRVLLQQRVIVKSKKGDVLGIIGAKPPHLQKKVEKRRVIKHSKLFIDIGARNAKEAKNMVEVGDPVILEPNFGKLNRDIYFGKAIDDRLGCYALIEIMKQIDIKDTTIYAVATAQEEVGLKGAGVSAFKLNPDYAIAIDVNIAGDTPQIEEKESSLKLGKGPAITITEASGRGVVTHPKIREILINTAKEKKIPYQIDVIEGGMTDGAIIYRTREGVPTGVVSIPTRYIHGSTGVFSMDDLNNAIKLVVNALPNL</sequence>
<keyword evidence="4" id="KW-0479">Metal-binding</keyword>
<comment type="similarity">
    <text evidence="1">Belongs to the peptidase M42 family.</text>
</comment>
<evidence type="ECO:0008006" key="7">
    <source>
        <dbReference type="Google" id="ProtNLM"/>
    </source>
</evidence>
<keyword evidence="2" id="KW-0031">Aminopeptidase</keyword>
<evidence type="ECO:0000256" key="3">
    <source>
        <dbReference type="ARBA" id="ARBA00022670"/>
    </source>
</evidence>
<dbReference type="Gene3D" id="2.40.30.40">
    <property type="entry name" value="Peptidase M42, domain 2"/>
    <property type="match status" value="1"/>
</dbReference>
<dbReference type="SUPFAM" id="SSF101821">
    <property type="entry name" value="Aminopeptidase/glucanase lid domain"/>
    <property type="match status" value="1"/>
</dbReference>
<evidence type="ECO:0000256" key="5">
    <source>
        <dbReference type="ARBA" id="ARBA00022801"/>
    </source>
</evidence>
<dbReference type="EMBL" id="BART01000457">
    <property type="protein sequence ID" value="GAG72592.1"/>
    <property type="molecule type" value="Genomic_DNA"/>
</dbReference>
<comment type="caution">
    <text evidence="6">The sequence shown here is derived from an EMBL/GenBank/DDBJ whole genome shotgun (WGS) entry which is preliminary data.</text>
</comment>
<gene>
    <name evidence="6" type="ORF">S01H4_02180</name>
</gene>
<dbReference type="GO" id="GO:0046872">
    <property type="term" value="F:metal ion binding"/>
    <property type="evidence" value="ECO:0007669"/>
    <property type="project" value="UniProtKB-KW"/>
</dbReference>
<dbReference type="PANTHER" id="PTHR32481:SF0">
    <property type="entry name" value="AMINOPEPTIDASE YPDE-RELATED"/>
    <property type="match status" value="1"/>
</dbReference>
<evidence type="ECO:0000313" key="6">
    <source>
        <dbReference type="EMBL" id="GAG72592.1"/>
    </source>
</evidence>
<reference evidence="6" key="1">
    <citation type="journal article" date="2014" name="Front. Microbiol.">
        <title>High frequency of phylogenetically diverse reductive dehalogenase-homologous genes in deep subseafloor sedimentary metagenomes.</title>
        <authorList>
            <person name="Kawai M."/>
            <person name="Futagami T."/>
            <person name="Toyoda A."/>
            <person name="Takaki Y."/>
            <person name="Nishi S."/>
            <person name="Hori S."/>
            <person name="Arai W."/>
            <person name="Tsubouchi T."/>
            <person name="Morono Y."/>
            <person name="Uchiyama I."/>
            <person name="Ito T."/>
            <person name="Fujiyama A."/>
            <person name="Inagaki F."/>
            <person name="Takami H."/>
        </authorList>
    </citation>
    <scope>NUCLEOTIDE SEQUENCE</scope>
    <source>
        <strain evidence="6">Expedition CK06-06</strain>
    </source>
</reference>
<protein>
    <recommendedName>
        <fullName evidence="7">Peptidase M42 family protein</fullName>
    </recommendedName>
</protein>
<name>X1ATI7_9ZZZZ</name>
<evidence type="ECO:0000256" key="4">
    <source>
        <dbReference type="ARBA" id="ARBA00022723"/>
    </source>
</evidence>
<keyword evidence="5" id="KW-0378">Hydrolase</keyword>